<comment type="caution">
    <text evidence="2">The sequence shown here is derived from an EMBL/GenBank/DDBJ whole genome shotgun (WGS) entry which is preliminary data.</text>
</comment>
<accession>A0ABR3NLZ9</accession>
<protein>
    <submittedName>
        <fullName evidence="2">Uncharacterized protein</fullName>
    </submittedName>
</protein>
<name>A0ABR3NLZ9_9TELE</name>
<evidence type="ECO:0000313" key="2">
    <source>
        <dbReference type="EMBL" id="KAL1278024.1"/>
    </source>
</evidence>
<sequence>MCNYEKPAKATADPTHQDGTGIEGNIRGVCQPRLELQQRVNGFIGTCWPPDGLADGLKFVFSLPPHDGAESEHRWQLTQWWRAASRRICDAGAH</sequence>
<dbReference type="Proteomes" id="UP001558613">
    <property type="component" value="Unassembled WGS sequence"/>
</dbReference>
<gene>
    <name evidence="2" type="ORF">QQF64_024697</name>
</gene>
<keyword evidence="3" id="KW-1185">Reference proteome</keyword>
<organism evidence="2 3">
    <name type="scientific">Cirrhinus molitorella</name>
    <name type="common">mud carp</name>
    <dbReference type="NCBI Taxonomy" id="172907"/>
    <lineage>
        <taxon>Eukaryota</taxon>
        <taxon>Metazoa</taxon>
        <taxon>Chordata</taxon>
        <taxon>Craniata</taxon>
        <taxon>Vertebrata</taxon>
        <taxon>Euteleostomi</taxon>
        <taxon>Actinopterygii</taxon>
        <taxon>Neopterygii</taxon>
        <taxon>Teleostei</taxon>
        <taxon>Ostariophysi</taxon>
        <taxon>Cypriniformes</taxon>
        <taxon>Cyprinidae</taxon>
        <taxon>Labeoninae</taxon>
        <taxon>Labeonini</taxon>
        <taxon>Cirrhinus</taxon>
    </lineage>
</organism>
<feature type="region of interest" description="Disordered" evidence="1">
    <location>
        <begin position="1"/>
        <end position="23"/>
    </location>
</feature>
<reference evidence="2 3" key="1">
    <citation type="submission" date="2023-09" db="EMBL/GenBank/DDBJ databases">
        <authorList>
            <person name="Wang M."/>
        </authorList>
    </citation>
    <scope>NUCLEOTIDE SEQUENCE [LARGE SCALE GENOMIC DNA]</scope>
    <source>
        <strain evidence="2">GT-2023</strain>
        <tissue evidence="2">Liver</tissue>
    </source>
</reference>
<dbReference type="EMBL" id="JAYMGO010000003">
    <property type="protein sequence ID" value="KAL1278024.1"/>
    <property type="molecule type" value="Genomic_DNA"/>
</dbReference>
<evidence type="ECO:0000313" key="3">
    <source>
        <dbReference type="Proteomes" id="UP001558613"/>
    </source>
</evidence>
<evidence type="ECO:0000256" key="1">
    <source>
        <dbReference type="SAM" id="MobiDB-lite"/>
    </source>
</evidence>
<proteinExistence type="predicted"/>